<dbReference type="PANTHER" id="PTHR33223">
    <property type="entry name" value="CCHC-TYPE DOMAIN-CONTAINING PROTEIN"/>
    <property type="match status" value="1"/>
</dbReference>
<feature type="region of interest" description="Disordered" evidence="1">
    <location>
        <begin position="198"/>
        <end position="226"/>
    </location>
</feature>
<evidence type="ECO:0000256" key="1">
    <source>
        <dbReference type="SAM" id="MobiDB-lite"/>
    </source>
</evidence>
<dbReference type="OrthoDB" id="10271699at2759"/>
<name>A0A1S4DGW0_TOBAC</name>
<feature type="region of interest" description="Disordered" evidence="1">
    <location>
        <begin position="98"/>
        <end position="164"/>
    </location>
</feature>
<feature type="compositionally biased region" description="Basic and acidic residues" evidence="1">
    <location>
        <begin position="143"/>
        <end position="153"/>
    </location>
</feature>
<accession>A0A1S4DGW0</accession>
<protein>
    <submittedName>
        <fullName evidence="2">Uncharacterized protein</fullName>
    </submittedName>
</protein>
<feature type="region of interest" description="Disordered" evidence="1">
    <location>
        <begin position="1"/>
        <end position="20"/>
    </location>
</feature>
<proteinExistence type="predicted"/>
<dbReference type="KEGG" id="nta:107829665"/>
<feature type="compositionally biased region" description="Basic and acidic residues" evidence="1">
    <location>
        <begin position="107"/>
        <end position="127"/>
    </location>
</feature>
<dbReference type="PANTHER" id="PTHR33223:SF11">
    <property type="entry name" value="ELEMENT PROTEIN, PUTATIVE-RELATED"/>
    <property type="match status" value="1"/>
</dbReference>
<organism evidence="2">
    <name type="scientific">Nicotiana tabacum</name>
    <name type="common">Common tobacco</name>
    <dbReference type="NCBI Taxonomy" id="4097"/>
    <lineage>
        <taxon>Eukaryota</taxon>
        <taxon>Viridiplantae</taxon>
        <taxon>Streptophyta</taxon>
        <taxon>Embryophyta</taxon>
        <taxon>Tracheophyta</taxon>
        <taxon>Spermatophyta</taxon>
        <taxon>Magnoliopsida</taxon>
        <taxon>eudicotyledons</taxon>
        <taxon>Gunneridae</taxon>
        <taxon>Pentapetalae</taxon>
        <taxon>asterids</taxon>
        <taxon>lamiids</taxon>
        <taxon>Solanales</taxon>
        <taxon>Solanaceae</taxon>
        <taxon>Nicotianoideae</taxon>
        <taxon>Nicotianeae</taxon>
        <taxon>Nicotiana</taxon>
    </lineage>
</organism>
<sequence length="249" mass="28996">MPVPSRSKPENQTFSKSNRRSTRCSEFVSRFQMERMDLPLVVDDWAVQAFTQGLNIRSSVTSQQLKQSLIEYLAVTWTDVHNRYQSKIRVEDDQLGAPSKSIYPARTLDRPKRDIDREPGSNGDRYRPYNGDQISSESGRNPMRNDKRNDRGRSNRGLMTKNGFDRTIRPKEVPRLSEYNFNVDAAAIVSAIGRISDTKWPRPLQSDPPQRDPNQRCKYHGTHGHRTEDYRQLREEVTRLFNNGHLRDF</sequence>
<evidence type="ECO:0000313" key="2">
    <source>
        <dbReference type="RefSeq" id="XP_016512608.1"/>
    </source>
</evidence>
<dbReference type="AlphaFoldDB" id="A0A1S4DGW0"/>
<dbReference type="PaxDb" id="4097-A0A1S4DGW0"/>
<dbReference type="RefSeq" id="XP_016512608.1">
    <property type="nucleotide sequence ID" value="XM_016657122.1"/>
</dbReference>
<gene>
    <name evidence="2" type="primary">LOC107829665</name>
</gene>
<reference evidence="2" key="1">
    <citation type="submission" date="2025-08" db="UniProtKB">
        <authorList>
            <consortium name="RefSeq"/>
        </authorList>
    </citation>
    <scope>IDENTIFICATION</scope>
</reference>